<accession>W7TMV2</accession>
<keyword evidence="3" id="KW-1185">Reference proteome</keyword>
<sequence length="91" mass="9787">MSNEDVVAFVDEKMSEVLREGGREGMAQAGIEGESQCGEGEEGREGSEGRGCGGREGWGVDWHALARALTWEAYVRGSTDNIGVLIVDLNR</sequence>
<feature type="region of interest" description="Disordered" evidence="1">
    <location>
        <begin position="32"/>
        <end position="53"/>
    </location>
</feature>
<dbReference type="EMBL" id="AZIL01002366">
    <property type="protein sequence ID" value="EWM21746.1"/>
    <property type="molecule type" value="Genomic_DNA"/>
</dbReference>
<evidence type="ECO:0000313" key="2">
    <source>
        <dbReference type="EMBL" id="EWM21746.1"/>
    </source>
</evidence>
<dbReference type="Proteomes" id="UP000019335">
    <property type="component" value="Unassembled WGS sequence"/>
</dbReference>
<dbReference type="AlphaFoldDB" id="W7TMV2"/>
<evidence type="ECO:0000256" key="1">
    <source>
        <dbReference type="SAM" id="MobiDB-lite"/>
    </source>
</evidence>
<organism evidence="2 3">
    <name type="scientific">Nannochloropsis gaditana</name>
    <dbReference type="NCBI Taxonomy" id="72520"/>
    <lineage>
        <taxon>Eukaryota</taxon>
        <taxon>Sar</taxon>
        <taxon>Stramenopiles</taxon>
        <taxon>Ochrophyta</taxon>
        <taxon>Eustigmatophyceae</taxon>
        <taxon>Eustigmatales</taxon>
        <taxon>Monodopsidaceae</taxon>
        <taxon>Nannochloropsis</taxon>
    </lineage>
</organism>
<protein>
    <submittedName>
        <fullName evidence="2">Protein phosphatase 2C</fullName>
    </submittedName>
</protein>
<dbReference type="SUPFAM" id="SSF81606">
    <property type="entry name" value="PP2C-like"/>
    <property type="match status" value="1"/>
</dbReference>
<dbReference type="Gene3D" id="3.60.40.10">
    <property type="entry name" value="PPM-type phosphatase domain"/>
    <property type="match status" value="1"/>
</dbReference>
<evidence type="ECO:0000313" key="3">
    <source>
        <dbReference type="Proteomes" id="UP000019335"/>
    </source>
</evidence>
<gene>
    <name evidence="2" type="ORF">Naga_100303g10</name>
</gene>
<name>W7TMV2_9STRA</name>
<reference evidence="2 3" key="1">
    <citation type="journal article" date="2014" name="Mol. Plant">
        <title>Chromosome Scale Genome Assembly and Transcriptome Profiling of Nannochloropsis gaditana in Nitrogen Depletion.</title>
        <authorList>
            <person name="Corteggiani Carpinelli E."/>
            <person name="Telatin A."/>
            <person name="Vitulo N."/>
            <person name="Forcato C."/>
            <person name="D'Angelo M."/>
            <person name="Schiavon R."/>
            <person name="Vezzi A."/>
            <person name="Giacometti G.M."/>
            <person name="Morosinotto T."/>
            <person name="Valle G."/>
        </authorList>
    </citation>
    <scope>NUCLEOTIDE SEQUENCE [LARGE SCALE GENOMIC DNA]</scope>
    <source>
        <strain evidence="2 3">B-31</strain>
    </source>
</reference>
<dbReference type="InterPro" id="IPR036457">
    <property type="entry name" value="PPM-type-like_dom_sf"/>
</dbReference>
<comment type="caution">
    <text evidence="2">The sequence shown here is derived from an EMBL/GenBank/DDBJ whole genome shotgun (WGS) entry which is preliminary data.</text>
</comment>
<proteinExistence type="predicted"/>